<dbReference type="OrthoDB" id="66881at2759"/>
<dbReference type="InterPro" id="IPR020946">
    <property type="entry name" value="Flavin_mOase-like"/>
</dbReference>
<evidence type="ECO:0000256" key="5">
    <source>
        <dbReference type="ARBA" id="ARBA00023033"/>
    </source>
</evidence>
<protein>
    <submittedName>
        <fullName evidence="6">Monooxygenase</fullName>
    </submittedName>
</protein>
<reference evidence="7" key="4">
    <citation type="journal article" date="2015" name="G3 (Bethesda)">
        <title>Genome sequences of three phytopathogenic species of the Magnaporthaceae family of fungi.</title>
        <authorList>
            <person name="Okagaki L.H."/>
            <person name="Nunes C.C."/>
            <person name="Sailsbery J."/>
            <person name="Clay B."/>
            <person name="Brown D."/>
            <person name="John T."/>
            <person name="Oh Y."/>
            <person name="Young N."/>
            <person name="Fitzgerald M."/>
            <person name="Haas B.J."/>
            <person name="Zeng Q."/>
            <person name="Young S."/>
            <person name="Adiconis X."/>
            <person name="Fan L."/>
            <person name="Levin J.Z."/>
            <person name="Mitchell T.K."/>
            <person name="Okubara P.A."/>
            <person name="Farman M.L."/>
            <person name="Kohn L.M."/>
            <person name="Birren B."/>
            <person name="Ma L.-J."/>
            <person name="Dean R.A."/>
        </authorList>
    </citation>
    <scope>NUCLEOTIDE SEQUENCE</scope>
    <source>
        <strain evidence="7">R3-111a-1</strain>
    </source>
</reference>
<evidence type="ECO:0000256" key="1">
    <source>
        <dbReference type="ARBA" id="ARBA00001974"/>
    </source>
</evidence>
<evidence type="ECO:0000256" key="2">
    <source>
        <dbReference type="ARBA" id="ARBA00022630"/>
    </source>
</evidence>
<dbReference type="Proteomes" id="UP000006039">
    <property type="component" value="Unassembled WGS sequence"/>
</dbReference>
<dbReference type="VEuPathDB" id="FungiDB:GGTG_03614"/>
<evidence type="ECO:0000313" key="6">
    <source>
        <dbReference type="EMBL" id="EJT78514.1"/>
    </source>
</evidence>
<dbReference type="InterPro" id="IPR036188">
    <property type="entry name" value="FAD/NAD-bd_sf"/>
</dbReference>
<dbReference type="RefSeq" id="XP_009219659.1">
    <property type="nucleotide sequence ID" value="XM_009221395.1"/>
</dbReference>
<keyword evidence="2" id="KW-0285">Flavoprotein</keyword>
<reference evidence="6" key="2">
    <citation type="submission" date="2010-07" db="EMBL/GenBank/DDBJ databases">
        <authorList>
            <consortium name="The Broad Institute Genome Sequencing Platform"/>
            <consortium name="Broad Institute Genome Sequencing Center for Infectious Disease"/>
            <person name="Ma L.-J."/>
            <person name="Dead R."/>
            <person name="Young S."/>
            <person name="Zeng Q."/>
            <person name="Koehrsen M."/>
            <person name="Alvarado L."/>
            <person name="Berlin A."/>
            <person name="Chapman S.B."/>
            <person name="Chen Z."/>
            <person name="Freedman E."/>
            <person name="Gellesch M."/>
            <person name="Goldberg J."/>
            <person name="Griggs A."/>
            <person name="Gujja S."/>
            <person name="Heilman E.R."/>
            <person name="Heiman D."/>
            <person name="Hepburn T."/>
            <person name="Howarth C."/>
            <person name="Jen D."/>
            <person name="Larson L."/>
            <person name="Mehta T."/>
            <person name="Neiman D."/>
            <person name="Pearson M."/>
            <person name="Roberts A."/>
            <person name="Saif S."/>
            <person name="Shea T."/>
            <person name="Shenoy N."/>
            <person name="Sisk P."/>
            <person name="Stolte C."/>
            <person name="Sykes S."/>
            <person name="Walk T."/>
            <person name="White J."/>
            <person name="Yandava C."/>
            <person name="Haas B."/>
            <person name="Nusbaum C."/>
            <person name="Birren B."/>
        </authorList>
    </citation>
    <scope>NUCLEOTIDE SEQUENCE</scope>
    <source>
        <strain evidence="6">R3-111a-1</strain>
    </source>
</reference>
<dbReference type="eggNOG" id="KOG1399">
    <property type="taxonomic scope" value="Eukaryota"/>
</dbReference>
<dbReference type="GO" id="GO:0050661">
    <property type="term" value="F:NADP binding"/>
    <property type="evidence" value="ECO:0007669"/>
    <property type="project" value="InterPro"/>
</dbReference>
<reference evidence="7" key="5">
    <citation type="submission" date="2018-04" db="UniProtKB">
        <authorList>
            <consortium name="EnsemblFungi"/>
        </authorList>
    </citation>
    <scope>IDENTIFICATION</scope>
    <source>
        <strain evidence="7">R3-111a-1</strain>
    </source>
</reference>
<proteinExistence type="predicted"/>
<dbReference type="GO" id="GO:0050660">
    <property type="term" value="F:flavin adenine dinucleotide binding"/>
    <property type="evidence" value="ECO:0007669"/>
    <property type="project" value="InterPro"/>
</dbReference>
<dbReference type="EnsemblFungi" id="EJT78514">
    <property type="protein sequence ID" value="EJT78514"/>
    <property type="gene ID" value="GGTG_03614"/>
</dbReference>
<dbReference type="HOGENOM" id="CLU_032067_2_0_1"/>
<evidence type="ECO:0000256" key="3">
    <source>
        <dbReference type="ARBA" id="ARBA00022827"/>
    </source>
</evidence>
<dbReference type="GO" id="GO:0004499">
    <property type="term" value="F:N,N-dimethylaniline monooxygenase activity"/>
    <property type="evidence" value="ECO:0007669"/>
    <property type="project" value="InterPro"/>
</dbReference>
<gene>
    <name evidence="7" type="primary">20344072</name>
    <name evidence="6" type="ORF">GGTG_03614</name>
</gene>
<name>J3NQQ8_GAET3</name>
<dbReference type="EMBL" id="GL385396">
    <property type="protein sequence ID" value="EJT78514.1"/>
    <property type="molecule type" value="Genomic_DNA"/>
</dbReference>
<keyword evidence="3" id="KW-0274">FAD</keyword>
<sequence length="522" mass="58387">MPTPTTDGAGGPASVEELDVLIIGAGLSGVNSAYRIREAFPDVRYAILERREVMGGTWNFWKYPGVRSDSTLALFGMPWHPWPHGTDFASAELINEYISDAAASQGIDKHIRFRHDVQDASWSSEEQRWTLTVKVPAPGGQDTMRTFKASWMIMCSGYYNYDSPRKFEIPGLDHFAGQVVHPQFWDPEKVNYCGKRVVIVGSGATAVTLLPSLAKEASQVTMLQRSPTYVMALPSRDRWTARLRSWLGQDIGGYLDWWRRISLEFLFVKFLLSFPNAGRKVITDEAKRLLPKDFPVDIHFNPSYNPFQQRLCFCPDADFFKALSKPNCEVVTATIETCDTYGIKLQPGQQPKGDHSYKPPARIDADIIVTATGLHMQLLGGRAPIIDGVPHPINESYVWRSCMLDGIPNACAVIGYTAATWTPGADVHIKTALKVMRHQRKLGATSVVPYIEPSERKKMPKLPVMPNNSTYILEGNARMPMSGGRDPWRNGQNWWADSFALLFGSVTKGLRYTIPVAKEKSV</sequence>
<dbReference type="AlphaFoldDB" id="J3NQQ8"/>
<dbReference type="PANTHER" id="PTHR43872">
    <property type="entry name" value="MONOOXYGENASE, PUTATIVE (AFU_ORTHOLOGUE AFUA_8G02570)-RELATED"/>
    <property type="match status" value="1"/>
</dbReference>
<evidence type="ECO:0000256" key="4">
    <source>
        <dbReference type="ARBA" id="ARBA00023002"/>
    </source>
</evidence>
<dbReference type="PRINTS" id="PR00411">
    <property type="entry name" value="PNDRDTASEI"/>
</dbReference>
<dbReference type="SUPFAM" id="SSF51905">
    <property type="entry name" value="FAD/NAD(P)-binding domain"/>
    <property type="match status" value="2"/>
</dbReference>
<comment type="cofactor">
    <cofactor evidence="1">
        <name>FAD</name>
        <dbReference type="ChEBI" id="CHEBI:57692"/>
    </cofactor>
</comment>
<dbReference type="PANTHER" id="PTHR43872:SF1">
    <property type="entry name" value="MONOOXYGENASE, PUTATIVE (AFU_ORTHOLOGUE AFUA_8G02570)-RELATED"/>
    <property type="match status" value="1"/>
</dbReference>
<evidence type="ECO:0000313" key="7">
    <source>
        <dbReference type="EnsemblFungi" id="EJT78514"/>
    </source>
</evidence>
<dbReference type="Gene3D" id="3.50.50.60">
    <property type="entry name" value="FAD/NAD(P)-binding domain"/>
    <property type="match status" value="1"/>
</dbReference>
<organism evidence="6">
    <name type="scientific">Gaeumannomyces tritici (strain R3-111a-1)</name>
    <name type="common">Wheat and barley take-all root rot fungus</name>
    <name type="synonym">Gaeumannomyces graminis var. tritici</name>
    <dbReference type="NCBI Taxonomy" id="644352"/>
    <lineage>
        <taxon>Eukaryota</taxon>
        <taxon>Fungi</taxon>
        <taxon>Dikarya</taxon>
        <taxon>Ascomycota</taxon>
        <taxon>Pezizomycotina</taxon>
        <taxon>Sordariomycetes</taxon>
        <taxon>Sordariomycetidae</taxon>
        <taxon>Magnaporthales</taxon>
        <taxon>Magnaporthaceae</taxon>
        <taxon>Gaeumannomyces</taxon>
    </lineage>
</organism>
<dbReference type="Pfam" id="PF00743">
    <property type="entry name" value="FMO-like"/>
    <property type="match status" value="1"/>
</dbReference>
<evidence type="ECO:0000313" key="8">
    <source>
        <dbReference type="Proteomes" id="UP000006039"/>
    </source>
</evidence>
<keyword evidence="8" id="KW-1185">Reference proteome</keyword>
<reference evidence="6" key="3">
    <citation type="submission" date="2010-09" db="EMBL/GenBank/DDBJ databases">
        <title>Annotation of Gaeumannomyces graminis var. tritici R3-111a-1.</title>
        <authorList>
            <consortium name="The Broad Institute Genome Sequencing Platform"/>
            <person name="Ma L.-J."/>
            <person name="Dead R."/>
            <person name="Young S.K."/>
            <person name="Zeng Q."/>
            <person name="Gargeya S."/>
            <person name="Fitzgerald M."/>
            <person name="Haas B."/>
            <person name="Abouelleil A."/>
            <person name="Alvarado L."/>
            <person name="Arachchi H.M."/>
            <person name="Berlin A."/>
            <person name="Brown A."/>
            <person name="Chapman S.B."/>
            <person name="Chen Z."/>
            <person name="Dunbar C."/>
            <person name="Freedman E."/>
            <person name="Gearin G."/>
            <person name="Gellesch M."/>
            <person name="Goldberg J."/>
            <person name="Griggs A."/>
            <person name="Gujja S."/>
            <person name="Heiman D."/>
            <person name="Howarth C."/>
            <person name="Larson L."/>
            <person name="Lui A."/>
            <person name="MacDonald P.J.P."/>
            <person name="Mehta T."/>
            <person name="Montmayeur A."/>
            <person name="Murphy C."/>
            <person name="Neiman D."/>
            <person name="Pearson M."/>
            <person name="Priest M."/>
            <person name="Roberts A."/>
            <person name="Saif S."/>
            <person name="Shea T."/>
            <person name="Shenoy N."/>
            <person name="Sisk P."/>
            <person name="Stolte C."/>
            <person name="Sykes S."/>
            <person name="Yandava C."/>
            <person name="Wortman J."/>
            <person name="Nusbaum C."/>
            <person name="Birren B."/>
        </authorList>
    </citation>
    <scope>NUCLEOTIDE SEQUENCE</scope>
    <source>
        <strain evidence="6">R3-111a-1</strain>
    </source>
</reference>
<dbReference type="GeneID" id="20344072"/>
<accession>J3NQQ8</accession>
<reference evidence="8" key="1">
    <citation type="submission" date="2010-07" db="EMBL/GenBank/DDBJ databases">
        <title>The genome sequence of Gaeumannomyces graminis var. tritici strain R3-111a-1.</title>
        <authorList>
            <consortium name="The Broad Institute Genome Sequencing Platform"/>
            <person name="Ma L.-J."/>
            <person name="Dead R."/>
            <person name="Young S."/>
            <person name="Zeng Q."/>
            <person name="Koehrsen M."/>
            <person name="Alvarado L."/>
            <person name="Berlin A."/>
            <person name="Chapman S.B."/>
            <person name="Chen Z."/>
            <person name="Freedman E."/>
            <person name="Gellesch M."/>
            <person name="Goldberg J."/>
            <person name="Griggs A."/>
            <person name="Gujja S."/>
            <person name="Heilman E.R."/>
            <person name="Heiman D."/>
            <person name="Hepburn T."/>
            <person name="Howarth C."/>
            <person name="Jen D."/>
            <person name="Larson L."/>
            <person name="Mehta T."/>
            <person name="Neiman D."/>
            <person name="Pearson M."/>
            <person name="Roberts A."/>
            <person name="Saif S."/>
            <person name="Shea T."/>
            <person name="Shenoy N."/>
            <person name="Sisk P."/>
            <person name="Stolte C."/>
            <person name="Sykes S."/>
            <person name="Walk T."/>
            <person name="White J."/>
            <person name="Yandava C."/>
            <person name="Haas B."/>
            <person name="Nusbaum C."/>
            <person name="Birren B."/>
        </authorList>
    </citation>
    <scope>NUCLEOTIDE SEQUENCE [LARGE SCALE GENOMIC DNA]</scope>
    <source>
        <strain evidence="8">R3-111a-1</strain>
    </source>
</reference>
<keyword evidence="5 6" id="KW-0503">Monooxygenase</keyword>
<keyword evidence="4" id="KW-0560">Oxidoreductase</keyword>
<dbReference type="STRING" id="644352.J3NQQ8"/>
<dbReference type="InterPro" id="IPR051820">
    <property type="entry name" value="FAD-binding_MO"/>
</dbReference>